<feature type="compositionally biased region" description="Polar residues" evidence="1">
    <location>
        <begin position="49"/>
        <end position="58"/>
    </location>
</feature>
<feature type="region of interest" description="Disordered" evidence="1">
    <location>
        <begin position="412"/>
        <end position="460"/>
    </location>
</feature>
<accession>A0A9N8VMR1</accession>
<name>A0A9N8VMR1_9GLOM</name>
<dbReference type="Pfam" id="PF10544">
    <property type="entry name" value="T5orf172"/>
    <property type="match status" value="1"/>
</dbReference>
<comment type="caution">
    <text evidence="3">The sequence shown here is derived from an EMBL/GenBank/DDBJ whole genome shotgun (WGS) entry which is preliminary data.</text>
</comment>
<evidence type="ECO:0000259" key="2">
    <source>
        <dbReference type="SMART" id="SM00974"/>
    </source>
</evidence>
<feature type="compositionally biased region" description="Polar residues" evidence="1">
    <location>
        <begin position="121"/>
        <end position="136"/>
    </location>
</feature>
<feature type="compositionally biased region" description="Polar residues" evidence="1">
    <location>
        <begin position="213"/>
        <end position="231"/>
    </location>
</feature>
<feature type="compositionally biased region" description="Polar residues" evidence="1">
    <location>
        <begin position="152"/>
        <end position="165"/>
    </location>
</feature>
<dbReference type="OrthoDB" id="2417614at2759"/>
<gene>
    <name evidence="3" type="ORF">PBRASI_LOCUS529</name>
</gene>
<feature type="region of interest" description="Disordered" evidence="1">
    <location>
        <begin position="95"/>
        <end position="136"/>
    </location>
</feature>
<organism evidence="3 4">
    <name type="scientific">Paraglomus brasilianum</name>
    <dbReference type="NCBI Taxonomy" id="144538"/>
    <lineage>
        <taxon>Eukaryota</taxon>
        <taxon>Fungi</taxon>
        <taxon>Fungi incertae sedis</taxon>
        <taxon>Mucoromycota</taxon>
        <taxon>Glomeromycotina</taxon>
        <taxon>Glomeromycetes</taxon>
        <taxon>Paraglomerales</taxon>
        <taxon>Paraglomeraceae</taxon>
        <taxon>Paraglomus</taxon>
    </lineage>
</organism>
<protein>
    <submittedName>
        <fullName evidence="3">7917_t:CDS:1</fullName>
    </submittedName>
</protein>
<feature type="region of interest" description="Disordered" evidence="1">
    <location>
        <begin position="199"/>
        <end position="231"/>
    </location>
</feature>
<feature type="region of interest" description="Disordered" evidence="1">
    <location>
        <begin position="150"/>
        <end position="181"/>
    </location>
</feature>
<dbReference type="Proteomes" id="UP000789739">
    <property type="component" value="Unassembled WGS sequence"/>
</dbReference>
<feature type="region of interest" description="Disordered" evidence="1">
    <location>
        <begin position="266"/>
        <end position="382"/>
    </location>
</feature>
<keyword evidence="4" id="KW-1185">Reference proteome</keyword>
<feature type="domain" description="Bacteriophage T5 Orf172 DNA-binding" evidence="2">
    <location>
        <begin position="666"/>
        <end position="796"/>
    </location>
</feature>
<feature type="compositionally biased region" description="Basic and acidic residues" evidence="1">
    <location>
        <begin position="313"/>
        <end position="336"/>
    </location>
</feature>
<proteinExistence type="predicted"/>
<evidence type="ECO:0000313" key="4">
    <source>
        <dbReference type="Proteomes" id="UP000789739"/>
    </source>
</evidence>
<feature type="compositionally biased region" description="Polar residues" evidence="1">
    <location>
        <begin position="1"/>
        <end position="36"/>
    </location>
</feature>
<dbReference type="EMBL" id="CAJVPI010000026">
    <property type="protein sequence ID" value="CAG8460043.1"/>
    <property type="molecule type" value="Genomic_DNA"/>
</dbReference>
<evidence type="ECO:0000256" key="1">
    <source>
        <dbReference type="SAM" id="MobiDB-lite"/>
    </source>
</evidence>
<dbReference type="InterPro" id="IPR053006">
    <property type="entry name" value="Meiosis_regulatory"/>
</dbReference>
<feature type="compositionally biased region" description="Basic and acidic residues" evidence="1">
    <location>
        <begin position="297"/>
        <end position="306"/>
    </location>
</feature>
<dbReference type="SMART" id="SM00974">
    <property type="entry name" value="T5orf172"/>
    <property type="match status" value="1"/>
</dbReference>
<dbReference type="PANTHER" id="PTHR28094:SF1">
    <property type="entry name" value="MEIOTICALLY UP-REGULATED GENE 113 PROTEIN"/>
    <property type="match status" value="1"/>
</dbReference>
<dbReference type="AlphaFoldDB" id="A0A9N8VMR1"/>
<feature type="region of interest" description="Disordered" evidence="1">
    <location>
        <begin position="1"/>
        <end position="58"/>
    </location>
</feature>
<evidence type="ECO:0000313" key="3">
    <source>
        <dbReference type="EMBL" id="CAG8460043.1"/>
    </source>
</evidence>
<dbReference type="PANTHER" id="PTHR28094">
    <property type="entry name" value="MEIOTICALLY UP-REGULATED GENE 113 PROTEIN"/>
    <property type="match status" value="1"/>
</dbReference>
<feature type="compositionally biased region" description="Basic and acidic residues" evidence="1">
    <location>
        <begin position="110"/>
        <end position="119"/>
    </location>
</feature>
<reference evidence="3" key="1">
    <citation type="submission" date="2021-06" db="EMBL/GenBank/DDBJ databases">
        <authorList>
            <person name="Kallberg Y."/>
            <person name="Tangrot J."/>
            <person name="Rosling A."/>
        </authorList>
    </citation>
    <scope>NUCLEOTIDE SEQUENCE</scope>
    <source>
        <strain evidence="3">BR232B</strain>
    </source>
</reference>
<feature type="compositionally biased region" description="Polar residues" evidence="1">
    <location>
        <begin position="266"/>
        <end position="296"/>
    </location>
</feature>
<feature type="compositionally biased region" description="Polar residues" evidence="1">
    <location>
        <begin position="433"/>
        <end position="442"/>
    </location>
</feature>
<sequence>MSTDPTHKSSPAATKLKQPTLQEILAQSTRVGSKFTTPPRVSPVFKKTPSPSRVNTSPFTPHCKGISLTTGQPCRRPVVVDHYCFHHRAQTSGSVFGLPTNNPTTEEEPNDARQDRETEAFNENSDTGLDSLSATSSFVDQGDDEQLAGTINRLSISNQNRNATNSRKRSEVGKQPTQTKLNFGQDEIVEVIDLASDDKPGAVEEKSAGITKGLSNQNAQRRSGAGNKQTKLNFDQNCENLDSSTRATIISIQLDNNVEVKITQLQGATQASGSTSKTSTDVSTAPSCGPPESQSESDTHDNDLIPKDGPSVAEHEDKQVQTDTSDNTRDQPKGPPEHPTPLESPAVPDDSFIETTHKDLFRTPTTVTPDMQIPTAPWLSSSPTQTIYATRPIELGSSPIRSLVNGPSILWSDQEFNDGNGEQSSEKQGEFVTPSSSTQHSPAHTPKACGSPIPTKRGDRDLLSPAALRRSLLPLVGSPTPRRDLVALEKDRYKELLTTDVDAPTPSEKYHPIPPFSPLPSPAISSPPLRRTSTHVHVDLTGDTPSIFSSPLNSTNFVQCCGINKTGKRCIRRVKCSEHDRGEGQYCHQHRVEYAQSQNTDVESVLFVPGRSRMVWLKFEEWINPDLPEEVRRILKSEMEKPISESDEPGFIYAYHIVSGSDTHRDPSSTLYKVGRTTNLHRRLYQWSQHCGYTPEVIEYFPNVSLPPSLSRRESLISTTSFSTIDDFEDIFADIHEDENNSPFGSLKRCKYSHRAERLIHIELGERFRADIEKCSGCGNVHREWFKVAASAGSEESKGGLIGWEEVKKIIVHWVTYIEKVYGIG</sequence>
<dbReference type="InterPro" id="IPR018306">
    <property type="entry name" value="Phage_T5_Orf172_DNA-bd"/>
</dbReference>